<keyword evidence="3 7" id="KW-0812">Transmembrane</keyword>
<keyword evidence="11" id="KW-1185">Reference proteome</keyword>
<proteinExistence type="inferred from homology"/>
<dbReference type="InterPro" id="IPR009038">
    <property type="entry name" value="GOLD_dom"/>
</dbReference>
<dbReference type="EMBL" id="CAJHUC010001151">
    <property type="protein sequence ID" value="CAD7700001.1"/>
    <property type="molecule type" value="Genomic_DNA"/>
</dbReference>
<comment type="caution">
    <text evidence="10">The sequence shown here is derived from an EMBL/GenBank/DDBJ whole genome shotgun (WGS) entry which is preliminary data.</text>
</comment>
<evidence type="ECO:0000256" key="3">
    <source>
        <dbReference type="ARBA" id="ARBA00022692"/>
    </source>
</evidence>
<dbReference type="PANTHER" id="PTHR22811">
    <property type="entry name" value="TRANSMEMBRANE EMP24 DOMAIN-CONTAINING PROTEIN"/>
    <property type="match status" value="1"/>
</dbReference>
<evidence type="ECO:0000256" key="6">
    <source>
        <dbReference type="ARBA" id="ARBA00023136"/>
    </source>
</evidence>
<evidence type="ECO:0000256" key="5">
    <source>
        <dbReference type="ARBA" id="ARBA00022989"/>
    </source>
</evidence>
<comment type="similarity">
    <text evidence="2">Belongs to the EMP24/GP25L family.</text>
</comment>
<dbReference type="OrthoDB" id="1929172at2759"/>
<organism evidence="10 11">
    <name type="scientific">Ostreobium quekettii</name>
    <dbReference type="NCBI Taxonomy" id="121088"/>
    <lineage>
        <taxon>Eukaryota</taxon>
        <taxon>Viridiplantae</taxon>
        <taxon>Chlorophyta</taxon>
        <taxon>core chlorophytes</taxon>
        <taxon>Ulvophyceae</taxon>
        <taxon>TCBD clade</taxon>
        <taxon>Bryopsidales</taxon>
        <taxon>Ostreobineae</taxon>
        <taxon>Ostreobiaceae</taxon>
        <taxon>Ostreobium</taxon>
    </lineage>
</organism>
<evidence type="ECO:0000313" key="11">
    <source>
        <dbReference type="Proteomes" id="UP000708148"/>
    </source>
</evidence>
<evidence type="ECO:0000256" key="1">
    <source>
        <dbReference type="ARBA" id="ARBA00004479"/>
    </source>
</evidence>
<name>A0A8S1IYZ2_9CHLO</name>
<dbReference type="InterPro" id="IPR015720">
    <property type="entry name" value="Emp24-like"/>
</dbReference>
<protein>
    <recommendedName>
        <fullName evidence="9">GOLD domain-containing protein</fullName>
    </recommendedName>
</protein>
<dbReference type="Proteomes" id="UP000708148">
    <property type="component" value="Unassembled WGS sequence"/>
</dbReference>
<feature type="signal peptide" evidence="8">
    <location>
        <begin position="1"/>
        <end position="23"/>
    </location>
</feature>
<feature type="transmembrane region" description="Helical" evidence="7">
    <location>
        <begin position="228"/>
        <end position="253"/>
    </location>
</feature>
<gene>
    <name evidence="10" type="ORF">OSTQU699_LOCUS5360</name>
</gene>
<dbReference type="PROSITE" id="PS51257">
    <property type="entry name" value="PROKAR_LIPOPROTEIN"/>
    <property type="match status" value="1"/>
</dbReference>
<feature type="chain" id="PRO_5035742266" description="GOLD domain-containing protein" evidence="8">
    <location>
        <begin position="24"/>
        <end position="262"/>
    </location>
</feature>
<evidence type="ECO:0000256" key="4">
    <source>
        <dbReference type="ARBA" id="ARBA00022729"/>
    </source>
</evidence>
<dbReference type="Pfam" id="PF01105">
    <property type="entry name" value="EMP24_GP25L"/>
    <property type="match status" value="1"/>
</dbReference>
<keyword evidence="5 7" id="KW-1133">Transmembrane helix</keyword>
<accession>A0A8S1IYZ2</accession>
<evidence type="ECO:0000256" key="8">
    <source>
        <dbReference type="SAM" id="SignalP"/>
    </source>
</evidence>
<sequence length="262" mass="29546">MKLAAGALPAALVILGCVTDASALSWRLFVGRDDCVSEWLPQSQYDKLKESHESRKQRMPDELNVVVDAGFLLRNRYGGETSKASVDVWVKNPEDRVVYRKANTKEDNFYIHAKGGIGPWQLCFRVNQRDSAHQHALTVELTFFTINLRVLVGTDHEWVKGAPTIDPSTVGLDIDTLDLPTDSDITHLKKALQQLDTHLVQITHEQRYLQQRADRHMKTVKSTHFRTLAWSFAQAVAIAGASLAQVLTVQYLFKSSRKTYSV</sequence>
<evidence type="ECO:0000256" key="2">
    <source>
        <dbReference type="ARBA" id="ARBA00007104"/>
    </source>
</evidence>
<comment type="subcellular location">
    <subcellularLocation>
        <location evidence="1">Membrane</location>
        <topology evidence="1">Single-pass type I membrane protein</topology>
    </subcellularLocation>
</comment>
<reference evidence="10" key="1">
    <citation type="submission" date="2020-12" db="EMBL/GenBank/DDBJ databases">
        <authorList>
            <person name="Iha C."/>
        </authorList>
    </citation>
    <scope>NUCLEOTIDE SEQUENCE</scope>
</reference>
<dbReference type="GO" id="GO:0016020">
    <property type="term" value="C:membrane"/>
    <property type="evidence" value="ECO:0007669"/>
    <property type="project" value="UniProtKB-SubCell"/>
</dbReference>
<evidence type="ECO:0000313" key="10">
    <source>
        <dbReference type="EMBL" id="CAD7700001.1"/>
    </source>
</evidence>
<dbReference type="AlphaFoldDB" id="A0A8S1IYZ2"/>
<keyword evidence="4 8" id="KW-0732">Signal</keyword>
<evidence type="ECO:0000259" key="9">
    <source>
        <dbReference type="SMART" id="SM01190"/>
    </source>
</evidence>
<keyword evidence="6 7" id="KW-0472">Membrane</keyword>
<dbReference type="SMART" id="SM01190">
    <property type="entry name" value="EMP24_GP25L"/>
    <property type="match status" value="1"/>
</dbReference>
<evidence type="ECO:0000256" key="7">
    <source>
        <dbReference type="SAM" id="Phobius"/>
    </source>
</evidence>
<feature type="domain" description="GOLD" evidence="9">
    <location>
        <begin position="23"/>
        <end position="254"/>
    </location>
</feature>